<reference evidence="2" key="1">
    <citation type="journal article" date="2023" name="Mol. Biol. Evol.">
        <title>Third-Generation Sequencing Reveals the Adaptive Role of the Epigenome in Three Deep-Sea Polychaetes.</title>
        <authorList>
            <person name="Perez M."/>
            <person name="Aroh O."/>
            <person name="Sun Y."/>
            <person name="Lan Y."/>
            <person name="Juniper S.K."/>
            <person name="Young C.R."/>
            <person name="Angers B."/>
            <person name="Qian P.Y."/>
        </authorList>
    </citation>
    <scope>NUCLEOTIDE SEQUENCE</scope>
    <source>
        <strain evidence="2">R07B-5</strain>
    </source>
</reference>
<evidence type="ECO:0000313" key="2">
    <source>
        <dbReference type="EMBL" id="KAK2176425.1"/>
    </source>
</evidence>
<evidence type="ECO:0000256" key="1">
    <source>
        <dbReference type="SAM" id="MobiDB-lite"/>
    </source>
</evidence>
<gene>
    <name evidence="2" type="ORF">NP493_663g02036</name>
</gene>
<feature type="compositionally biased region" description="Polar residues" evidence="1">
    <location>
        <begin position="20"/>
        <end position="31"/>
    </location>
</feature>
<dbReference type="EMBL" id="JAODUO010000663">
    <property type="protein sequence ID" value="KAK2176425.1"/>
    <property type="molecule type" value="Genomic_DNA"/>
</dbReference>
<evidence type="ECO:0000313" key="3">
    <source>
        <dbReference type="Proteomes" id="UP001209878"/>
    </source>
</evidence>
<organism evidence="2 3">
    <name type="scientific">Ridgeia piscesae</name>
    <name type="common">Tubeworm</name>
    <dbReference type="NCBI Taxonomy" id="27915"/>
    <lineage>
        <taxon>Eukaryota</taxon>
        <taxon>Metazoa</taxon>
        <taxon>Spiralia</taxon>
        <taxon>Lophotrochozoa</taxon>
        <taxon>Annelida</taxon>
        <taxon>Polychaeta</taxon>
        <taxon>Sedentaria</taxon>
        <taxon>Canalipalpata</taxon>
        <taxon>Sabellida</taxon>
        <taxon>Siboglinidae</taxon>
        <taxon>Ridgeia</taxon>
    </lineage>
</organism>
<name>A0AAD9NND6_RIDPI</name>
<proteinExistence type="predicted"/>
<accession>A0AAD9NND6</accession>
<sequence length="92" mass="11148">MTSLSSHVHSHQQMQEKTELLNTVSTQLGQQKQDKDYESQHKEQQPNYNERRVTGRDKVIHITGQYNQQTWRHRRRRQSKDTYRKQELHSSC</sequence>
<dbReference type="AlphaFoldDB" id="A0AAD9NND6"/>
<protein>
    <submittedName>
        <fullName evidence="2">Uncharacterized protein</fullName>
    </submittedName>
</protein>
<feature type="compositionally biased region" description="Basic and acidic residues" evidence="1">
    <location>
        <begin position="32"/>
        <end position="60"/>
    </location>
</feature>
<feature type="compositionally biased region" description="Polar residues" evidence="1">
    <location>
        <begin position="1"/>
        <end position="13"/>
    </location>
</feature>
<comment type="caution">
    <text evidence="2">The sequence shown here is derived from an EMBL/GenBank/DDBJ whole genome shotgun (WGS) entry which is preliminary data.</text>
</comment>
<feature type="region of interest" description="Disordered" evidence="1">
    <location>
        <begin position="1"/>
        <end position="92"/>
    </location>
</feature>
<keyword evidence="3" id="KW-1185">Reference proteome</keyword>
<feature type="compositionally biased region" description="Basic and acidic residues" evidence="1">
    <location>
        <begin position="79"/>
        <end position="92"/>
    </location>
</feature>
<dbReference type="Proteomes" id="UP001209878">
    <property type="component" value="Unassembled WGS sequence"/>
</dbReference>